<dbReference type="InterPro" id="IPR003601">
    <property type="entry name" value="Topo_IA_2"/>
</dbReference>
<dbReference type="PRINTS" id="PR00417">
    <property type="entry name" value="PRTPISMRASEI"/>
</dbReference>
<dbReference type="InterPro" id="IPR013825">
    <property type="entry name" value="Topo_IA_cen_sub2"/>
</dbReference>
<dbReference type="InterPro" id="IPR023405">
    <property type="entry name" value="Topo_IA_core_domain"/>
</dbReference>
<dbReference type="PROSITE" id="PS52039">
    <property type="entry name" value="TOPO_IA_2"/>
    <property type="match status" value="1"/>
</dbReference>
<keyword evidence="4" id="KW-0799">Topoisomerase</keyword>
<dbReference type="Gene3D" id="2.70.20.10">
    <property type="entry name" value="Topoisomerase I, domain 3"/>
    <property type="match status" value="1"/>
</dbReference>
<dbReference type="SMART" id="SM00493">
    <property type="entry name" value="TOPRIM"/>
    <property type="match status" value="1"/>
</dbReference>
<dbReference type="InterPro" id="IPR013826">
    <property type="entry name" value="Topo_IA_cen_sub3"/>
</dbReference>
<dbReference type="Pfam" id="PF01751">
    <property type="entry name" value="Toprim"/>
    <property type="match status" value="1"/>
</dbReference>
<evidence type="ECO:0000256" key="1">
    <source>
        <dbReference type="ARBA" id="ARBA00000213"/>
    </source>
</evidence>
<dbReference type="InterPro" id="IPR006171">
    <property type="entry name" value="TOPRIM_dom"/>
</dbReference>
<dbReference type="PANTHER" id="PTHR42785:SF1">
    <property type="entry name" value="DNA TOPOISOMERASE"/>
    <property type="match status" value="1"/>
</dbReference>
<keyword evidence="5" id="KW-0238">DNA-binding</keyword>
<dbReference type="InterPro" id="IPR013497">
    <property type="entry name" value="Topo_IA_cen"/>
</dbReference>
<dbReference type="GO" id="GO:0003677">
    <property type="term" value="F:DNA binding"/>
    <property type="evidence" value="ECO:0007669"/>
    <property type="project" value="UniProtKB-KW"/>
</dbReference>
<comment type="catalytic activity">
    <reaction evidence="1">
        <text>ATP-independent breakage of single-stranded DNA, followed by passage and rejoining.</text>
        <dbReference type="EC" id="5.6.2.1"/>
    </reaction>
</comment>
<dbReference type="PANTHER" id="PTHR42785">
    <property type="entry name" value="DNA TOPOISOMERASE, TYPE IA, CORE"/>
    <property type="match status" value="1"/>
</dbReference>
<evidence type="ECO:0000256" key="4">
    <source>
        <dbReference type="ARBA" id="ARBA00023029"/>
    </source>
</evidence>
<evidence type="ECO:0000259" key="7">
    <source>
        <dbReference type="PROSITE" id="PS50880"/>
    </source>
</evidence>
<dbReference type="PROSITE" id="PS50880">
    <property type="entry name" value="TOPRIM"/>
    <property type="match status" value="1"/>
</dbReference>
<feature type="domain" description="Toprim" evidence="7">
    <location>
        <begin position="2"/>
        <end position="114"/>
    </location>
</feature>
<evidence type="ECO:0000259" key="8">
    <source>
        <dbReference type="PROSITE" id="PS52039"/>
    </source>
</evidence>
<evidence type="ECO:0000256" key="5">
    <source>
        <dbReference type="ARBA" id="ARBA00023125"/>
    </source>
</evidence>
<dbReference type="Gene3D" id="3.40.50.140">
    <property type="match status" value="1"/>
</dbReference>
<evidence type="ECO:0000256" key="3">
    <source>
        <dbReference type="ARBA" id="ARBA00012891"/>
    </source>
</evidence>
<name>A0A6C0F8N4_9ZZZZ</name>
<dbReference type="EMBL" id="MN738787">
    <property type="protein sequence ID" value="QHT36929.1"/>
    <property type="molecule type" value="Genomic_DNA"/>
</dbReference>
<feature type="domain" description="Topo IA-type catalytic" evidence="8">
    <location>
        <begin position="130"/>
        <end position="574"/>
    </location>
</feature>
<dbReference type="Pfam" id="PF01131">
    <property type="entry name" value="Topoisom_bac"/>
    <property type="match status" value="1"/>
</dbReference>
<dbReference type="SMART" id="SM00437">
    <property type="entry name" value="TOP1Ac"/>
    <property type="match status" value="1"/>
</dbReference>
<dbReference type="InterPro" id="IPR013824">
    <property type="entry name" value="Topo_IA_cen_sub1"/>
</dbReference>
<dbReference type="SMART" id="SM00436">
    <property type="entry name" value="TOP1Bc"/>
    <property type="match status" value="1"/>
</dbReference>
<comment type="similarity">
    <text evidence="2">Belongs to the type IA topoisomerase family.</text>
</comment>
<dbReference type="SUPFAM" id="SSF56712">
    <property type="entry name" value="Prokaryotic type I DNA topoisomerase"/>
    <property type="match status" value="1"/>
</dbReference>
<reference evidence="9" key="1">
    <citation type="journal article" date="2020" name="Nature">
        <title>Giant virus diversity and host interactions through global metagenomics.</title>
        <authorList>
            <person name="Schulz F."/>
            <person name="Roux S."/>
            <person name="Paez-Espino D."/>
            <person name="Jungbluth S."/>
            <person name="Walsh D.A."/>
            <person name="Denef V.J."/>
            <person name="McMahon K.D."/>
            <person name="Konstantinidis K.T."/>
            <person name="Eloe-Fadrosh E.A."/>
            <person name="Kyrpides N.C."/>
            <person name="Woyke T."/>
        </authorList>
    </citation>
    <scope>NUCLEOTIDE SEQUENCE</scope>
    <source>
        <strain evidence="9">GVMAG-S-ERX555967-130</strain>
    </source>
</reference>
<protein>
    <recommendedName>
        <fullName evidence="3">DNA topoisomerase</fullName>
        <ecNumber evidence="3">5.6.2.1</ecNumber>
    </recommendedName>
</protein>
<proteinExistence type="inferred from homology"/>
<dbReference type="AlphaFoldDB" id="A0A6C0F8N4"/>
<accession>A0A6C0F8N4</accession>
<dbReference type="InterPro" id="IPR000380">
    <property type="entry name" value="Topo_IA"/>
</dbReference>
<dbReference type="Gene3D" id="1.10.290.10">
    <property type="entry name" value="Topoisomerase I, domain 4"/>
    <property type="match status" value="1"/>
</dbReference>
<dbReference type="CDD" id="cd00186">
    <property type="entry name" value="TOP1Ac"/>
    <property type="match status" value="1"/>
</dbReference>
<dbReference type="GO" id="GO:0006265">
    <property type="term" value="P:DNA topological change"/>
    <property type="evidence" value="ECO:0007669"/>
    <property type="project" value="InterPro"/>
</dbReference>
<evidence type="ECO:0000313" key="9">
    <source>
        <dbReference type="EMBL" id="QHT36929.1"/>
    </source>
</evidence>
<evidence type="ECO:0000256" key="2">
    <source>
        <dbReference type="ARBA" id="ARBA00009446"/>
    </source>
</evidence>
<dbReference type="GO" id="GO:0003917">
    <property type="term" value="F:DNA topoisomerase type I (single strand cut, ATP-independent) activity"/>
    <property type="evidence" value="ECO:0007669"/>
    <property type="project" value="UniProtKB-EC"/>
</dbReference>
<dbReference type="Gene3D" id="1.10.460.10">
    <property type="entry name" value="Topoisomerase I, domain 2"/>
    <property type="match status" value="1"/>
</dbReference>
<organism evidence="9">
    <name type="scientific">viral metagenome</name>
    <dbReference type="NCBI Taxonomy" id="1070528"/>
    <lineage>
        <taxon>unclassified sequences</taxon>
        <taxon>metagenomes</taxon>
        <taxon>organismal metagenomes</taxon>
    </lineage>
</organism>
<dbReference type="InterPro" id="IPR003602">
    <property type="entry name" value="Topo_IA_DNA-bd_dom"/>
</dbReference>
<evidence type="ECO:0000256" key="6">
    <source>
        <dbReference type="ARBA" id="ARBA00023235"/>
    </source>
</evidence>
<sequence length="699" mass="79891">MSRIIIVESPVKARKIQKYFKDGTIVRSSFGHIRDLDKKTMSIDIDEAQGIFTPTYKTMPGKQKIVNGLKSSSEGREVILAADDDREGDAIAWHCGNILGIDLSKPNRIIFHEVTESAVKRSLDNIHMLNMNSVNAQQARRIIDRLVGFSLSPLLWKHVESDRKGLSAGRVQSAVLSLMKTKEKEIQEFVPTIVPQCEASFGVKGQISWKGAFQFQKTDVDPQILLQSFSQNRQFQVCDKTISEDKVYPSPPFITTTLQRCASKKLRYSVKKTMDVAQKLFDSGKITYMRTDSMAVSSEFQAVLCNHIKETYSPEHYKPAMSKRKVKGAQEAHECIRVTNIHAELSEKYSKEEHALYNLIRENTICSHMKPAIYQVLTISLTTPESKQWGNYTVTHRALQYRGYYDYYNDPTKYPLETLPTVSSVYPLLQSLWRQSESMPPQHYDESSLVKTLESTGIGRPSTYASIVGTLYGRNYTETNTIDSTQKEIRSLALKRNDEIVEGTLQQRTPKQTRRLVITPLGYKVLDYLEQHFHSILNPQFTSQVESDLDLVSQGDKDWLQVIHQVYQSFIGTVRAQQSLPDVKQRQRGDKTLGDYEGTPILLKSGPYGPYLKYKNKNYNLKYLIKRLGKPASELTLDDVKPLILYPMKMGHLTVKGKKESLDIHLGPYGKYLKFLGRNYKIPQKESYTFKECLVIIKK</sequence>
<dbReference type="EC" id="5.6.2.1" evidence="3"/>
<keyword evidence="6" id="KW-0413">Isomerase</keyword>